<sequence>MGPRGSLLLGAVVVSCLLLGATAQTPTCAEGGTLRNFEEVETLSDLLDQTEIEVGGLAFNISGFVDVCSEGISKNLSDPEVVNTIFAFTDAALDQIVVNAPTSGSVEQFCLYHFVEGKICPELFKPGTSLIPSEDCRTLPDILGGGDKCAEIAVTRIEQRRRLQEGEKEHHYGWRRVDIPILPEEESGSVAQQEGGTALSLTNGGPGRKNEQIVIVKDGYGPGGMEGTGLSVEPTVIGRPARVIAIGEAANGVVYIIDAVLESPALPRNLLFQRPPEGETLYFQKSSGPPCPPTKDYDCPINAFCIAGVCECDVDFDAAFANSKQACLRSDTCRNCNRNSVCMRNSLLQQYFCTCLPGYFGQGIDSDGDTNSCGKPNPIDTNSSKTEITYADKTPKFDGDTFPPNKLLSEVDRFFGSRRGQ</sequence>
<evidence type="ECO:0000256" key="1">
    <source>
        <dbReference type="SAM" id="SignalP"/>
    </source>
</evidence>
<protein>
    <recommendedName>
        <fullName evidence="4">EGF-like domain-containing protein</fullName>
    </recommendedName>
</protein>
<evidence type="ECO:0008006" key="4">
    <source>
        <dbReference type="Google" id="ProtNLM"/>
    </source>
</evidence>
<keyword evidence="1" id="KW-0732">Signal</keyword>
<organism evidence="2 3">
    <name type="scientific">Vitrella brassicaformis (strain CCMP3155)</name>
    <dbReference type="NCBI Taxonomy" id="1169540"/>
    <lineage>
        <taxon>Eukaryota</taxon>
        <taxon>Sar</taxon>
        <taxon>Alveolata</taxon>
        <taxon>Colpodellida</taxon>
        <taxon>Vitrellaceae</taxon>
        <taxon>Vitrella</taxon>
    </lineage>
</organism>
<name>A0A0G4EI61_VITBC</name>
<evidence type="ECO:0000313" key="3">
    <source>
        <dbReference type="Proteomes" id="UP000041254"/>
    </source>
</evidence>
<feature type="signal peptide" evidence="1">
    <location>
        <begin position="1"/>
        <end position="23"/>
    </location>
</feature>
<dbReference type="Gene3D" id="2.30.180.10">
    <property type="entry name" value="FAS1 domain"/>
    <property type="match status" value="1"/>
</dbReference>
<reference evidence="2 3" key="1">
    <citation type="submission" date="2014-11" db="EMBL/GenBank/DDBJ databases">
        <authorList>
            <person name="Zhu J."/>
            <person name="Qi W."/>
            <person name="Song R."/>
        </authorList>
    </citation>
    <scope>NUCLEOTIDE SEQUENCE [LARGE SCALE GENOMIC DNA]</scope>
</reference>
<evidence type="ECO:0000313" key="2">
    <source>
        <dbReference type="EMBL" id="CEL96680.1"/>
    </source>
</evidence>
<dbReference type="InParanoid" id="A0A0G4EI61"/>
<accession>A0A0G4EI61</accession>
<feature type="chain" id="PRO_5005187368" description="EGF-like domain-containing protein" evidence="1">
    <location>
        <begin position="24"/>
        <end position="421"/>
    </location>
</feature>
<gene>
    <name evidence="2" type="ORF">Vbra_7660</name>
</gene>
<keyword evidence="3" id="KW-1185">Reference proteome</keyword>
<dbReference type="AlphaFoldDB" id="A0A0G4EI61"/>
<proteinExistence type="predicted"/>
<dbReference type="EMBL" id="CDMY01000243">
    <property type="protein sequence ID" value="CEL96680.1"/>
    <property type="molecule type" value="Genomic_DNA"/>
</dbReference>
<dbReference type="InterPro" id="IPR036378">
    <property type="entry name" value="FAS1_dom_sf"/>
</dbReference>
<dbReference type="PROSITE" id="PS51257">
    <property type="entry name" value="PROKAR_LIPOPROTEIN"/>
    <property type="match status" value="1"/>
</dbReference>
<dbReference type="Proteomes" id="UP000041254">
    <property type="component" value="Unassembled WGS sequence"/>
</dbReference>
<dbReference type="VEuPathDB" id="CryptoDB:Vbra_7660"/>